<reference evidence="7 8" key="1">
    <citation type="submission" date="2016-04" db="EMBL/GenBank/DDBJ databases">
        <title>Draft genome of Fonsecaea erecta CBS 125763.</title>
        <authorList>
            <person name="Weiss V.A."/>
            <person name="Vicente V.A."/>
            <person name="Raittz R.T."/>
            <person name="Moreno L.F."/>
            <person name="De Souza E.M."/>
            <person name="Pedrosa F.O."/>
            <person name="Steffens M.B."/>
            <person name="Faoro H."/>
            <person name="Tadra-Sfeir M.Z."/>
            <person name="Najafzadeh M.J."/>
            <person name="Felipe M.S."/>
            <person name="Teixeira M."/>
            <person name="Sun J."/>
            <person name="Xi L."/>
            <person name="Gomes R."/>
            <person name="De Azevedo C.M."/>
            <person name="Salgado C.G."/>
            <person name="Da Silva M.B."/>
            <person name="Nascimento M.F."/>
            <person name="Queiroz-Telles F."/>
            <person name="Attili D.S."/>
            <person name="Gorbushina A."/>
        </authorList>
    </citation>
    <scope>NUCLEOTIDE SEQUENCE [LARGE SCALE GENOMIC DNA]</scope>
    <source>
        <strain evidence="7 8">CBS 125763</strain>
    </source>
</reference>
<dbReference type="Gene3D" id="2.30.110.10">
    <property type="entry name" value="Electron Transport, Fmn-binding Protein, Chain A"/>
    <property type="match status" value="1"/>
</dbReference>
<dbReference type="EMBL" id="LVYI01000001">
    <property type="protein sequence ID" value="OAP64145.1"/>
    <property type="molecule type" value="Genomic_DNA"/>
</dbReference>
<dbReference type="PANTHER" id="PTHR33798">
    <property type="entry name" value="FLAVOPROTEIN OXYGENASE"/>
    <property type="match status" value="1"/>
</dbReference>
<evidence type="ECO:0000259" key="6">
    <source>
        <dbReference type="SMART" id="SM00903"/>
    </source>
</evidence>
<evidence type="ECO:0000256" key="1">
    <source>
        <dbReference type="ARBA" id="ARBA00001917"/>
    </source>
</evidence>
<feature type="region of interest" description="Disordered" evidence="5">
    <location>
        <begin position="58"/>
        <end position="84"/>
    </location>
</feature>
<dbReference type="GO" id="GO:0010181">
    <property type="term" value="F:FMN binding"/>
    <property type="evidence" value="ECO:0007669"/>
    <property type="project" value="InterPro"/>
</dbReference>
<comment type="caution">
    <text evidence="7">The sequence shown here is derived from an EMBL/GenBank/DDBJ whole genome shotgun (WGS) entry which is preliminary data.</text>
</comment>
<comment type="cofactor">
    <cofactor evidence="1">
        <name>FMN</name>
        <dbReference type="ChEBI" id="CHEBI:58210"/>
    </cofactor>
</comment>
<feature type="region of interest" description="Disordered" evidence="5">
    <location>
        <begin position="1"/>
        <end position="40"/>
    </location>
</feature>
<keyword evidence="2" id="KW-0285">Flavoprotein</keyword>
<feature type="compositionally biased region" description="Low complexity" evidence="5">
    <location>
        <begin position="63"/>
        <end position="81"/>
    </location>
</feature>
<gene>
    <name evidence="7" type="ORF">AYL99_00117</name>
</gene>
<evidence type="ECO:0000313" key="8">
    <source>
        <dbReference type="Proteomes" id="UP000078343"/>
    </source>
</evidence>
<keyword evidence="3" id="KW-0288">FMN</keyword>
<organism evidence="7 8">
    <name type="scientific">Fonsecaea erecta</name>
    <dbReference type="NCBI Taxonomy" id="1367422"/>
    <lineage>
        <taxon>Eukaryota</taxon>
        <taxon>Fungi</taxon>
        <taxon>Dikarya</taxon>
        <taxon>Ascomycota</taxon>
        <taxon>Pezizomycotina</taxon>
        <taxon>Eurotiomycetes</taxon>
        <taxon>Chaetothyriomycetidae</taxon>
        <taxon>Chaetothyriales</taxon>
        <taxon>Herpotrichiellaceae</taxon>
        <taxon>Fonsecaea</taxon>
    </lineage>
</organism>
<dbReference type="InterPro" id="IPR002563">
    <property type="entry name" value="Flavin_Rdtase-like_dom"/>
</dbReference>
<dbReference type="OrthoDB" id="10250990at2759"/>
<evidence type="ECO:0000256" key="2">
    <source>
        <dbReference type="ARBA" id="ARBA00022630"/>
    </source>
</evidence>
<evidence type="ECO:0000256" key="4">
    <source>
        <dbReference type="ARBA" id="ARBA00038054"/>
    </source>
</evidence>
<keyword evidence="8" id="KW-1185">Reference proteome</keyword>
<dbReference type="SUPFAM" id="SSF50475">
    <property type="entry name" value="FMN-binding split barrel"/>
    <property type="match status" value="1"/>
</dbReference>
<accession>A0A178ZYP6</accession>
<dbReference type="Pfam" id="PF01613">
    <property type="entry name" value="Flavin_Reduct"/>
    <property type="match status" value="1"/>
</dbReference>
<proteinExistence type="inferred from homology"/>
<dbReference type="AlphaFoldDB" id="A0A178ZYP6"/>
<evidence type="ECO:0000256" key="5">
    <source>
        <dbReference type="SAM" id="MobiDB-lite"/>
    </source>
</evidence>
<protein>
    <recommendedName>
        <fullName evidence="6">Flavin reductase like domain-containing protein</fullName>
    </recommendedName>
</protein>
<feature type="compositionally biased region" description="Basic and acidic residues" evidence="5">
    <location>
        <begin position="13"/>
        <end position="23"/>
    </location>
</feature>
<evidence type="ECO:0000313" key="7">
    <source>
        <dbReference type="EMBL" id="OAP64145.1"/>
    </source>
</evidence>
<dbReference type="RefSeq" id="XP_018697512.1">
    <property type="nucleotide sequence ID" value="XM_018831633.1"/>
</dbReference>
<dbReference type="PANTHER" id="PTHR33798:SF5">
    <property type="entry name" value="FLAVIN REDUCTASE LIKE DOMAIN-CONTAINING PROTEIN"/>
    <property type="match status" value="1"/>
</dbReference>
<comment type="similarity">
    <text evidence="4">Belongs to the flavoredoxin family.</text>
</comment>
<dbReference type="InterPro" id="IPR012349">
    <property type="entry name" value="Split_barrel_FMN-bd"/>
</dbReference>
<name>A0A178ZYP6_9EURO</name>
<dbReference type="GeneID" id="30004287"/>
<dbReference type="STRING" id="1367422.A0A178ZYP6"/>
<sequence>MSAAAAPSNPQEAQEKHDAEASVKRNPHGDFAQVQASRPDWDESHTFRYTKTRNPEWTYGSGAADTTTATTTTNTTANETTQKQHISIDPYAPGRQPVQNYKLLISGIIPRPVGFLSTRSADGSSTNLAPFSYTQLFNHDPPIFCVGFAGGFDNAKDSLRNLLDSRECVINIISEDFVEAANACAIDLPYGVSEWGVSGLTPAPCDVVQCSRVQESVFSVEGKLVSTQEFASRSLQTPGKKTGVLAIIEGVRFWVREDAINEDRTLIDPAVLRPVARLGGITYARVVDGFELTRPVFEDERKQGKLDEALLRAKVDGQ</sequence>
<feature type="domain" description="Flavin reductase like" evidence="6">
    <location>
        <begin position="106"/>
        <end position="268"/>
    </location>
</feature>
<evidence type="ECO:0000256" key="3">
    <source>
        <dbReference type="ARBA" id="ARBA00022643"/>
    </source>
</evidence>
<dbReference type="SMART" id="SM00903">
    <property type="entry name" value="Flavin_Reduct"/>
    <property type="match status" value="1"/>
</dbReference>
<dbReference type="Proteomes" id="UP000078343">
    <property type="component" value="Unassembled WGS sequence"/>
</dbReference>